<keyword evidence="1" id="KW-0472">Membrane</keyword>
<sequence length="100" mass="11195">MKKAAVTLLQFVLFLLVFVIGSFAHPLNLQWGLTVTTPAVTRYFVVDGLVLMFILYALILVIEALTKRLRSYAPWTTFALILATVLGLMIKIGFVTRSAY</sequence>
<accession>A0A852VAY5</accession>
<comment type="caution">
    <text evidence="2">The sequence shown here is derived from an EMBL/GenBank/DDBJ whole genome shotgun (WGS) entry which is preliminary data.</text>
</comment>
<proteinExistence type="predicted"/>
<keyword evidence="1" id="KW-1133">Transmembrane helix</keyword>
<gene>
    <name evidence="2" type="ORF">HDF08_000016</name>
</gene>
<name>A0A852VAY5_9BACT</name>
<dbReference type="Proteomes" id="UP000564385">
    <property type="component" value="Unassembled WGS sequence"/>
</dbReference>
<keyword evidence="1" id="KW-0812">Transmembrane</keyword>
<organism evidence="2 3">
    <name type="scientific">Tunturiibacter lichenicola</name>
    <dbReference type="NCBI Taxonomy" id="2051959"/>
    <lineage>
        <taxon>Bacteria</taxon>
        <taxon>Pseudomonadati</taxon>
        <taxon>Acidobacteriota</taxon>
        <taxon>Terriglobia</taxon>
        <taxon>Terriglobales</taxon>
        <taxon>Acidobacteriaceae</taxon>
        <taxon>Tunturiibacter</taxon>
    </lineage>
</organism>
<dbReference type="AlphaFoldDB" id="A0A852VAY5"/>
<feature type="transmembrane region" description="Helical" evidence="1">
    <location>
        <begin position="72"/>
        <end position="94"/>
    </location>
</feature>
<evidence type="ECO:0000313" key="3">
    <source>
        <dbReference type="Proteomes" id="UP000564385"/>
    </source>
</evidence>
<evidence type="ECO:0000256" key="1">
    <source>
        <dbReference type="SAM" id="Phobius"/>
    </source>
</evidence>
<reference evidence="2 3" key="1">
    <citation type="submission" date="2020-07" db="EMBL/GenBank/DDBJ databases">
        <title>Genomic Encyclopedia of Type Strains, Phase IV (KMG-V): Genome sequencing to study the core and pangenomes of soil and plant-associated prokaryotes.</title>
        <authorList>
            <person name="Whitman W."/>
        </authorList>
    </citation>
    <scope>NUCLEOTIDE SEQUENCE [LARGE SCALE GENOMIC DNA]</scope>
    <source>
        <strain evidence="2 3">M8UP22</strain>
    </source>
</reference>
<protein>
    <submittedName>
        <fullName evidence="2">Uncharacterized protein</fullName>
    </submittedName>
</protein>
<dbReference type="EMBL" id="JACCCU010000001">
    <property type="protein sequence ID" value="NYF87949.1"/>
    <property type="molecule type" value="Genomic_DNA"/>
</dbReference>
<feature type="transmembrane region" description="Helical" evidence="1">
    <location>
        <begin position="40"/>
        <end position="65"/>
    </location>
</feature>
<evidence type="ECO:0000313" key="2">
    <source>
        <dbReference type="EMBL" id="NYF87949.1"/>
    </source>
</evidence>